<dbReference type="InterPro" id="IPR006311">
    <property type="entry name" value="TAT_signal"/>
</dbReference>
<evidence type="ECO:0000259" key="4">
    <source>
        <dbReference type="Pfam" id="PF12708"/>
    </source>
</evidence>
<dbReference type="SMART" id="SM00710">
    <property type="entry name" value="PbH1"/>
    <property type="match status" value="8"/>
</dbReference>
<feature type="domain" description="Right handed beta helix" evidence="5">
    <location>
        <begin position="113"/>
        <end position="223"/>
    </location>
</feature>
<dbReference type="PROSITE" id="PS51318">
    <property type="entry name" value="TAT"/>
    <property type="match status" value="1"/>
</dbReference>
<proteinExistence type="predicted"/>
<evidence type="ECO:0000259" key="5">
    <source>
        <dbReference type="Pfam" id="PF13229"/>
    </source>
</evidence>
<feature type="domain" description="Rhamnogalacturonase A/B/Epimerase-like pectate lyase" evidence="4">
    <location>
        <begin position="39"/>
        <end position="93"/>
    </location>
</feature>
<keyword evidence="3" id="KW-0732">Signal</keyword>
<evidence type="ECO:0000256" key="3">
    <source>
        <dbReference type="SAM" id="SignalP"/>
    </source>
</evidence>
<accession>A0ABS4DLB3</accession>
<evidence type="ECO:0000313" key="6">
    <source>
        <dbReference type="EMBL" id="MBP1473822.1"/>
    </source>
</evidence>
<dbReference type="PANTHER" id="PTHR31736:SF19">
    <property type="entry name" value="PECTIN LYASE SUPERFAMILY PROTEIN-RELATED"/>
    <property type="match status" value="1"/>
</dbReference>
<dbReference type="Pfam" id="PF12708">
    <property type="entry name" value="Pect-lyase_RHGA_epim"/>
    <property type="match status" value="1"/>
</dbReference>
<dbReference type="InterPro" id="IPR039448">
    <property type="entry name" value="Beta_helix"/>
</dbReference>
<protein>
    <submittedName>
        <fullName evidence="6">Right-handed parallel beta-helix repeat-containing protein</fullName>
    </submittedName>
</protein>
<name>A0ABS4DLB3_9GAMM</name>
<feature type="compositionally biased region" description="Polar residues" evidence="2">
    <location>
        <begin position="354"/>
        <end position="365"/>
    </location>
</feature>
<dbReference type="SUPFAM" id="SSF51126">
    <property type="entry name" value="Pectin lyase-like"/>
    <property type="match status" value="1"/>
</dbReference>
<dbReference type="RefSeq" id="WP_209617319.1">
    <property type="nucleotide sequence ID" value="NZ_JAGJRS010000013.1"/>
</dbReference>
<dbReference type="Pfam" id="PF13229">
    <property type="entry name" value="Beta_helix"/>
    <property type="match status" value="2"/>
</dbReference>
<feature type="region of interest" description="Disordered" evidence="2">
    <location>
        <begin position="343"/>
        <end position="365"/>
    </location>
</feature>
<organism evidence="6 7">
    <name type="scientific">Frateuria flava</name>
    <dbReference type="NCBI Taxonomy" id="2821489"/>
    <lineage>
        <taxon>Bacteria</taxon>
        <taxon>Pseudomonadati</taxon>
        <taxon>Pseudomonadota</taxon>
        <taxon>Gammaproteobacteria</taxon>
        <taxon>Lysobacterales</taxon>
        <taxon>Rhodanobacteraceae</taxon>
        <taxon>Frateuria</taxon>
    </lineage>
</organism>
<keyword evidence="1" id="KW-1015">Disulfide bond</keyword>
<evidence type="ECO:0000256" key="1">
    <source>
        <dbReference type="ARBA" id="ARBA00023157"/>
    </source>
</evidence>
<evidence type="ECO:0000313" key="7">
    <source>
        <dbReference type="Proteomes" id="UP000823790"/>
    </source>
</evidence>
<feature type="chain" id="PRO_5045677937" evidence="3">
    <location>
        <begin position="35"/>
        <end position="365"/>
    </location>
</feature>
<feature type="signal peptide" evidence="3">
    <location>
        <begin position="1"/>
        <end position="34"/>
    </location>
</feature>
<gene>
    <name evidence="6" type="ORF">J7I44_05895</name>
</gene>
<dbReference type="EMBL" id="JAGJRS010000013">
    <property type="protein sequence ID" value="MBP1473822.1"/>
    <property type="molecule type" value="Genomic_DNA"/>
</dbReference>
<evidence type="ECO:0000256" key="2">
    <source>
        <dbReference type="SAM" id="MobiDB-lite"/>
    </source>
</evidence>
<sequence length="365" mass="38944">MTGREANARRLFLQRALALGAATLLPALPRMASAAANQIDVRAKGARGDGKTDDTAAIQAAIDAIATTGGTVRVPAGNYMIDAARAISLRSNIRLEMAPDAQFTALPNTLKRYHVIRVWRASNVQIIGGRVLGERDQHRGDKGEWGYGINIQASHNVLVDGTHIADCWGDGIWIGAFGRGAKADISTDVTVQNVVSTNNRRQGLSLGPCQRVRILNSTFSNTHGTKPQSGIDLEPMGQGDTRDVLIEGCTLTGNYGCGVEIHHNVSGVVIRRCTIRDNHGYGVLAAQMNDLWVDDNVITDNGMNGVKLAGLTRDVKVTDNTLTSNSARSLRRALKAMVSDSGGAHPAQLHVGDKTSNVHVSGNTF</sequence>
<dbReference type="PANTHER" id="PTHR31736">
    <property type="match status" value="1"/>
</dbReference>
<reference evidence="6 7" key="1">
    <citation type="submission" date="2021-04" db="EMBL/GenBank/DDBJ databases">
        <authorList>
            <person name="Huq M.A."/>
        </authorList>
    </citation>
    <scope>NUCLEOTIDE SEQUENCE [LARGE SCALE GENOMIC DNA]</scope>
    <source>
        <strain evidence="6 7">MAH-13</strain>
    </source>
</reference>
<keyword evidence="7" id="KW-1185">Reference proteome</keyword>
<feature type="domain" description="Right handed beta helix" evidence="5">
    <location>
        <begin position="242"/>
        <end position="365"/>
    </location>
</feature>
<dbReference type="InterPro" id="IPR012334">
    <property type="entry name" value="Pectin_lyas_fold"/>
</dbReference>
<dbReference type="InterPro" id="IPR011050">
    <property type="entry name" value="Pectin_lyase_fold/virulence"/>
</dbReference>
<dbReference type="Gene3D" id="2.160.20.10">
    <property type="entry name" value="Single-stranded right-handed beta-helix, Pectin lyase-like"/>
    <property type="match status" value="1"/>
</dbReference>
<comment type="caution">
    <text evidence="6">The sequence shown here is derived from an EMBL/GenBank/DDBJ whole genome shotgun (WGS) entry which is preliminary data.</text>
</comment>
<dbReference type="InterPro" id="IPR006626">
    <property type="entry name" value="PbH1"/>
</dbReference>
<dbReference type="Proteomes" id="UP000823790">
    <property type="component" value="Unassembled WGS sequence"/>
</dbReference>
<dbReference type="InterPro" id="IPR024535">
    <property type="entry name" value="RHGA/B-epi-like_pectate_lyase"/>
</dbReference>